<dbReference type="Gene3D" id="2.30.30.40">
    <property type="entry name" value="SH3 Domains"/>
    <property type="match status" value="1"/>
</dbReference>
<dbReference type="PANTHER" id="PTHR43395:SF1">
    <property type="entry name" value="CHEMOTAXIS PROTEIN CHEA"/>
    <property type="match status" value="1"/>
</dbReference>
<dbReference type="InterPro" id="IPR051315">
    <property type="entry name" value="Bact_Chemotaxis_CheA"/>
</dbReference>
<reference evidence="8" key="2">
    <citation type="submission" date="2020-02" db="EMBL/GenBank/DDBJ databases">
        <authorList>
            <person name="Studholme D.J."/>
        </authorList>
    </citation>
    <scope>NUCLEOTIDE SEQUENCE</scope>
    <source>
        <strain evidence="8">00238/432</strain>
    </source>
</reference>
<name>A0A8J4SDF1_9STRA</name>
<dbReference type="PANTHER" id="PTHR43395">
    <property type="entry name" value="SENSOR HISTIDINE KINASE CHEA"/>
    <property type="match status" value="1"/>
</dbReference>
<dbReference type="EC" id="2.7.13.3" evidence="2"/>
<evidence type="ECO:0000256" key="3">
    <source>
        <dbReference type="ARBA" id="ARBA00022553"/>
    </source>
</evidence>
<feature type="compositionally biased region" description="Low complexity" evidence="6">
    <location>
        <begin position="37"/>
        <end position="51"/>
    </location>
</feature>
<sequence length="350" mass="38468">MTNQAAATAEVEAAPVPAPVDASPEPNSSSKEEPKKPAATKTAAPKQAAAPSRTIRVDIERLDVLMNLFSELLIDRSRLEQLASETGNNDLSDTVAHLSRVSTDLQNIVLKLRMVPVDTVFNRFPRMIRDLAKTLDKKIDLVITGAETELDRTVIDEIGDPLVHLLRNAVDHGVESIAERVAAGKPELGTVNLRAFHSGNHVFIEIEDDGSEEYGIEVDKVQTIERMMPITRVPKTFSFVKGVINLRGVVIPVIDLRGRFSLPETEYTDQTRIVIVGVDDMQVGFIVDSANDVIDIKRDAIDSPPEVVGGVKARYLRGVAKLEDTRLLIMLNLNEVLNKSEIVQLESIEG</sequence>
<dbReference type="InterPro" id="IPR004105">
    <property type="entry name" value="CheA-like_dim"/>
</dbReference>
<dbReference type="SMART" id="SM01231">
    <property type="entry name" value="H-kinase_dim"/>
    <property type="match status" value="1"/>
</dbReference>
<evidence type="ECO:0000256" key="4">
    <source>
        <dbReference type="ARBA" id="ARBA00022679"/>
    </source>
</evidence>
<dbReference type="SMART" id="SM00260">
    <property type="entry name" value="CheW"/>
    <property type="match status" value="1"/>
</dbReference>
<dbReference type="GO" id="GO:0005737">
    <property type="term" value="C:cytoplasm"/>
    <property type="evidence" value="ECO:0007669"/>
    <property type="project" value="InterPro"/>
</dbReference>
<dbReference type="GO" id="GO:0000155">
    <property type="term" value="F:phosphorelay sensor kinase activity"/>
    <property type="evidence" value="ECO:0007669"/>
    <property type="project" value="InterPro"/>
</dbReference>
<dbReference type="InterPro" id="IPR036890">
    <property type="entry name" value="HATPase_C_sf"/>
</dbReference>
<keyword evidence="4" id="KW-0808">Transferase</keyword>
<evidence type="ECO:0000256" key="5">
    <source>
        <dbReference type="ARBA" id="ARBA00022777"/>
    </source>
</evidence>
<dbReference type="InterPro" id="IPR036097">
    <property type="entry name" value="HisK_dim/P_sf"/>
</dbReference>
<evidence type="ECO:0000313" key="9">
    <source>
        <dbReference type="Proteomes" id="UP000702964"/>
    </source>
</evidence>
<dbReference type="SUPFAM" id="SSF55874">
    <property type="entry name" value="ATPase domain of HSP90 chaperone/DNA topoisomerase II/histidine kinase"/>
    <property type="match status" value="1"/>
</dbReference>
<dbReference type="Gene3D" id="1.10.287.560">
    <property type="entry name" value="Histidine kinase CheA-like, homodimeric domain"/>
    <property type="match status" value="1"/>
</dbReference>
<dbReference type="SUPFAM" id="SSF50341">
    <property type="entry name" value="CheW-like"/>
    <property type="match status" value="1"/>
</dbReference>
<organism evidence="8 9">
    <name type="scientific">Phytophthora kernoviae 00238/432</name>
    <dbReference type="NCBI Taxonomy" id="1284355"/>
    <lineage>
        <taxon>Eukaryota</taxon>
        <taxon>Sar</taxon>
        <taxon>Stramenopiles</taxon>
        <taxon>Oomycota</taxon>
        <taxon>Peronosporomycetes</taxon>
        <taxon>Peronosporales</taxon>
        <taxon>Peronosporaceae</taxon>
        <taxon>Phytophthora</taxon>
    </lineage>
</organism>
<dbReference type="FunFam" id="3.30.565.10:FF:000016">
    <property type="entry name" value="Chemotaxis protein CheA, putative"/>
    <property type="match status" value="1"/>
</dbReference>
<dbReference type="InterPro" id="IPR002545">
    <property type="entry name" value="CheW-lke_dom"/>
</dbReference>
<gene>
    <name evidence="8" type="ORF">G195_000641</name>
</gene>
<evidence type="ECO:0000256" key="6">
    <source>
        <dbReference type="SAM" id="MobiDB-lite"/>
    </source>
</evidence>
<dbReference type="CDD" id="cd00732">
    <property type="entry name" value="CheW"/>
    <property type="match status" value="1"/>
</dbReference>
<dbReference type="Pfam" id="PF01584">
    <property type="entry name" value="CheW"/>
    <property type="match status" value="1"/>
</dbReference>
<feature type="domain" description="CheW-like" evidence="7">
    <location>
        <begin position="198"/>
        <end position="342"/>
    </location>
</feature>
<keyword evidence="5" id="KW-0418">Kinase</keyword>
<keyword evidence="3" id="KW-0597">Phosphoprotein</keyword>
<evidence type="ECO:0000259" key="7">
    <source>
        <dbReference type="PROSITE" id="PS50851"/>
    </source>
</evidence>
<proteinExistence type="predicted"/>
<comment type="caution">
    <text evidence="8">The sequence shown here is derived from an EMBL/GenBank/DDBJ whole genome shotgun (WGS) entry which is preliminary data.</text>
</comment>
<feature type="region of interest" description="Disordered" evidence="6">
    <location>
        <begin position="1"/>
        <end position="52"/>
    </location>
</feature>
<feature type="compositionally biased region" description="Low complexity" evidence="6">
    <location>
        <begin position="1"/>
        <end position="29"/>
    </location>
</feature>
<dbReference type="SUPFAM" id="SSF47384">
    <property type="entry name" value="Homodimeric domain of signal transducing histidine kinase"/>
    <property type="match status" value="1"/>
</dbReference>
<evidence type="ECO:0000256" key="2">
    <source>
        <dbReference type="ARBA" id="ARBA00012438"/>
    </source>
</evidence>
<evidence type="ECO:0000256" key="1">
    <source>
        <dbReference type="ARBA" id="ARBA00000085"/>
    </source>
</evidence>
<dbReference type="GO" id="GO:0006935">
    <property type="term" value="P:chemotaxis"/>
    <property type="evidence" value="ECO:0007669"/>
    <property type="project" value="InterPro"/>
</dbReference>
<protein>
    <recommendedName>
        <fullName evidence="2">histidine kinase</fullName>
        <ecNumber evidence="2">2.7.13.3</ecNumber>
    </recommendedName>
</protein>
<accession>A0A8J4SDF1</accession>
<dbReference type="InterPro" id="IPR036061">
    <property type="entry name" value="CheW-like_dom_sf"/>
</dbReference>
<dbReference type="Pfam" id="PF02895">
    <property type="entry name" value="H-kinase_dim"/>
    <property type="match status" value="1"/>
</dbReference>
<dbReference type="AlphaFoldDB" id="A0A8J4SDF1"/>
<comment type="catalytic activity">
    <reaction evidence="1">
        <text>ATP + protein L-histidine = ADP + protein N-phospho-L-histidine.</text>
        <dbReference type="EC" id="2.7.13.3"/>
    </reaction>
</comment>
<dbReference type="EMBL" id="AOFI03000003">
    <property type="protein sequence ID" value="KAF4325607.1"/>
    <property type="molecule type" value="Genomic_DNA"/>
</dbReference>
<evidence type="ECO:0000313" key="8">
    <source>
        <dbReference type="EMBL" id="KAF4325607.1"/>
    </source>
</evidence>
<dbReference type="InterPro" id="IPR037006">
    <property type="entry name" value="CheA-like_homodim_sf"/>
</dbReference>
<dbReference type="Gene3D" id="3.30.565.10">
    <property type="entry name" value="Histidine kinase-like ATPase, C-terminal domain"/>
    <property type="match status" value="1"/>
</dbReference>
<dbReference type="PROSITE" id="PS50851">
    <property type="entry name" value="CHEW"/>
    <property type="match status" value="1"/>
</dbReference>
<dbReference type="Proteomes" id="UP000702964">
    <property type="component" value="Unassembled WGS sequence"/>
</dbReference>
<reference evidence="8" key="1">
    <citation type="journal article" date="2015" name="Genom Data">
        <title>Draft genome sequences of Phytophthora kernoviae and Phytophthora ramorum lineage EU2 from Scotland.</title>
        <authorList>
            <person name="Sambles C."/>
            <person name="Schlenzig A."/>
            <person name="O'Neill P."/>
            <person name="Grant M."/>
            <person name="Studholme D.J."/>
        </authorList>
    </citation>
    <scope>NUCLEOTIDE SEQUENCE</scope>
    <source>
        <strain evidence="8">00238/432</strain>
    </source>
</reference>